<dbReference type="RefSeq" id="WP_189405171.1">
    <property type="nucleotide sequence ID" value="NZ_BMXP01000003.1"/>
</dbReference>
<dbReference type="EMBL" id="BMXP01000003">
    <property type="protein sequence ID" value="GGW83362.1"/>
    <property type="molecule type" value="Genomic_DNA"/>
</dbReference>
<evidence type="ECO:0000259" key="1">
    <source>
        <dbReference type="Pfam" id="PF00248"/>
    </source>
</evidence>
<feature type="domain" description="NADP-dependent oxidoreductase" evidence="1">
    <location>
        <begin position="10"/>
        <end position="309"/>
    </location>
</feature>
<dbReference type="InterPro" id="IPR050523">
    <property type="entry name" value="AKR_Detox_Biosynth"/>
</dbReference>
<sequence>MQNYFPASSPLVYGCMGLGGSWDESPLSASHVSQARSIIETALQAGITVFDHADIYTLGKAESVFGEVLKADPSLRDAMIIQSKCAIRFADAHGPKRYDFSAGWIKHSVEGSLRRLAIEQLDILFLHRPDPLMQLEEVAGTLADLQSEGKIKHVGVSNMHGHQLAYLQSALATPIIANQLEMSLAFRDWIEDGITTHSPHNRNMGYASGTLEYCMQNNVQLQAWGSLAQGRYTGGQPTSDADRATQQRVKQLAADYGVSAEAIVLAWLRRHPANIQPVVGTTTPSRLTACCEATGISLSREHWYELLECARGQEVP</sequence>
<comment type="caution">
    <text evidence="2">The sequence shown here is derived from an EMBL/GenBank/DDBJ whole genome shotgun (WGS) entry which is preliminary data.</text>
</comment>
<accession>A0A918JIV1</accession>
<dbReference type="PANTHER" id="PTHR43364:SF1">
    <property type="entry name" value="OXIDOREDUCTASE YDHF"/>
    <property type="match status" value="1"/>
</dbReference>
<dbReference type="InterPro" id="IPR036812">
    <property type="entry name" value="NAD(P)_OxRdtase_dom_sf"/>
</dbReference>
<gene>
    <name evidence="2" type="ORF">GCM10007391_16020</name>
</gene>
<evidence type="ECO:0000313" key="3">
    <source>
        <dbReference type="Proteomes" id="UP000631300"/>
    </source>
</evidence>
<proteinExistence type="predicted"/>
<dbReference type="GO" id="GO:0005829">
    <property type="term" value="C:cytosol"/>
    <property type="evidence" value="ECO:0007669"/>
    <property type="project" value="TreeGrafter"/>
</dbReference>
<dbReference type="Pfam" id="PF00248">
    <property type="entry name" value="Aldo_ket_red"/>
    <property type="match status" value="1"/>
</dbReference>
<name>A0A918JIV1_9ALTE</name>
<dbReference type="Proteomes" id="UP000631300">
    <property type="component" value="Unassembled WGS sequence"/>
</dbReference>
<reference evidence="2" key="1">
    <citation type="journal article" date="2014" name="Int. J. Syst. Evol. Microbiol.">
        <title>Complete genome sequence of Corynebacterium casei LMG S-19264T (=DSM 44701T), isolated from a smear-ripened cheese.</title>
        <authorList>
            <consortium name="US DOE Joint Genome Institute (JGI-PGF)"/>
            <person name="Walter F."/>
            <person name="Albersmeier A."/>
            <person name="Kalinowski J."/>
            <person name="Ruckert C."/>
        </authorList>
    </citation>
    <scope>NUCLEOTIDE SEQUENCE</scope>
    <source>
        <strain evidence="2">KCTC 22164</strain>
    </source>
</reference>
<dbReference type="AlphaFoldDB" id="A0A918JIV1"/>
<organism evidence="2 3">
    <name type="scientific">Alteromonas halophila</name>
    <dbReference type="NCBI Taxonomy" id="516698"/>
    <lineage>
        <taxon>Bacteria</taxon>
        <taxon>Pseudomonadati</taxon>
        <taxon>Pseudomonadota</taxon>
        <taxon>Gammaproteobacteria</taxon>
        <taxon>Alteromonadales</taxon>
        <taxon>Alteromonadaceae</taxon>
        <taxon>Alteromonas/Salinimonas group</taxon>
        <taxon>Alteromonas</taxon>
    </lineage>
</organism>
<keyword evidence="3" id="KW-1185">Reference proteome</keyword>
<dbReference type="CDD" id="cd19092">
    <property type="entry name" value="AKR_BsYcsN_EcYdhF-like"/>
    <property type="match status" value="1"/>
</dbReference>
<dbReference type="SUPFAM" id="SSF51430">
    <property type="entry name" value="NAD(P)-linked oxidoreductase"/>
    <property type="match status" value="1"/>
</dbReference>
<reference evidence="2" key="2">
    <citation type="submission" date="2020-09" db="EMBL/GenBank/DDBJ databases">
        <authorList>
            <person name="Sun Q."/>
            <person name="Kim S."/>
        </authorList>
    </citation>
    <scope>NUCLEOTIDE SEQUENCE</scope>
    <source>
        <strain evidence="2">KCTC 22164</strain>
    </source>
</reference>
<dbReference type="InterPro" id="IPR023210">
    <property type="entry name" value="NADP_OxRdtase_dom"/>
</dbReference>
<protein>
    <submittedName>
        <fullName evidence="2">Aldo/keto reductase</fullName>
    </submittedName>
</protein>
<dbReference type="Gene3D" id="3.20.20.100">
    <property type="entry name" value="NADP-dependent oxidoreductase domain"/>
    <property type="match status" value="1"/>
</dbReference>
<evidence type="ECO:0000313" key="2">
    <source>
        <dbReference type="EMBL" id="GGW83362.1"/>
    </source>
</evidence>
<dbReference type="PANTHER" id="PTHR43364">
    <property type="entry name" value="NADH-SPECIFIC METHYLGLYOXAL REDUCTASE-RELATED"/>
    <property type="match status" value="1"/>
</dbReference>